<feature type="transmembrane region" description="Helical" evidence="1">
    <location>
        <begin position="394"/>
        <end position="416"/>
    </location>
</feature>
<dbReference type="InterPro" id="IPR003018">
    <property type="entry name" value="GAF"/>
</dbReference>
<feature type="transmembrane region" description="Helical" evidence="1">
    <location>
        <begin position="70"/>
        <end position="90"/>
    </location>
</feature>
<dbReference type="NCBIfam" id="TIGR00254">
    <property type="entry name" value="GGDEF"/>
    <property type="match status" value="1"/>
</dbReference>
<dbReference type="PROSITE" id="PS50887">
    <property type="entry name" value="GGDEF"/>
    <property type="match status" value="1"/>
</dbReference>
<keyword evidence="1" id="KW-0472">Membrane</keyword>
<dbReference type="Pfam" id="PF16927">
    <property type="entry name" value="HisKA_7TM"/>
    <property type="match status" value="1"/>
</dbReference>
<dbReference type="SMART" id="SM00052">
    <property type="entry name" value="EAL"/>
    <property type="match status" value="1"/>
</dbReference>
<dbReference type="SMART" id="SM00267">
    <property type="entry name" value="GGDEF"/>
    <property type="match status" value="1"/>
</dbReference>
<protein>
    <submittedName>
        <fullName evidence="4">EAL domain-containing protein</fullName>
    </submittedName>
</protein>
<feature type="transmembrane region" description="Helical" evidence="1">
    <location>
        <begin position="319"/>
        <end position="336"/>
    </location>
</feature>
<dbReference type="InterPro" id="IPR035919">
    <property type="entry name" value="EAL_sf"/>
</dbReference>
<dbReference type="InterPro" id="IPR043128">
    <property type="entry name" value="Rev_trsase/Diguanyl_cyclase"/>
</dbReference>
<dbReference type="EMBL" id="WJBE01000010">
    <property type="protein sequence ID" value="MBC3900343.1"/>
    <property type="molecule type" value="Genomic_DNA"/>
</dbReference>
<feature type="transmembrane region" description="Helical" evidence="1">
    <location>
        <begin position="290"/>
        <end position="310"/>
    </location>
</feature>
<accession>A0ABR6YYV4</accession>
<feature type="domain" description="EAL" evidence="2">
    <location>
        <begin position="775"/>
        <end position="1029"/>
    </location>
</feature>
<dbReference type="CDD" id="cd01949">
    <property type="entry name" value="GGDEF"/>
    <property type="match status" value="1"/>
</dbReference>
<dbReference type="Gene3D" id="3.30.450.40">
    <property type="match status" value="1"/>
</dbReference>
<dbReference type="Gene3D" id="3.30.70.270">
    <property type="match status" value="1"/>
</dbReference>
<evidence type="ECO:0000256" key="1">
    <source>
        <dbReference type="SAM" id="Phobius"/>
    </source>
</evidence>
<evidence type="ECO:0000259" key="2">
    <source>
        <dbReference type="PROSITE" id="PS50883"/>
    </source>
</evidence>
<dbReference type="PANTHER" id="PTHR44757:SF2">
    <property type="entry name" value="BIOFILM ARCHITECTURE MAINTENANCE PROTEIN MBAA"/>
    <property type="match status" value="1"/>
</dbReference>
<dbReference type="Pfam" id="PF00990">
    <property type="entry name" value="GGDEF"/>
    <property type="match status" value="1"/>
</dbReference>
<dbReference type="InterPro" id="IPR000160">
    <property type="entry name" value="GGDEF_dom"/>
</dbReference>
<dbReference type="InterPro" id="IPR001633">
    <property type="entry name" value="EAL_dom"/>
</dbReference>
<dbReference type="Proteomes" id="UP000622405">
    <property type="component" value="Unassembled WGS sequence"/>
</dbReference>
<sequence length="1049" mass="118767">MTLQNIISMTLYLTFVVYVIFGTYSLTLNKDVRLNRVFAGLCFCFAIWSFVVAATNSSATAAEALFWRRFSVLGWGVAYSILLHVIIILRNAPWSEANKKKLLLSVLYTPALVNIIAFFIFSMPENGHIQMTLTDAGWISETDKLWFNLLFLAYYLSFSYISMLLLVRWYKKRKNTPDRAKAMLLMVSFGAAFFLGTITDFVVASLPNGRIPSMAPVEVLIPVACIFFIIYKYGMISSPQNKNESQPEGIILSTISRIRLFKYISIVMVIGSILNFYGRVNNGDTRITGLLLSFILVLMGTFVMSIPYLFKSIKSQENALGLFLGILMPVVMLIHFNTDFSNIIWPVPIFFMMLTVIFNNKNIFLGLGVLSLLLELIFWILLPDSWLMVDKRFYFYRMLFYIIGIGLTAMITQIYVQRLLENSKQDAFQKMISELSSDFVTMNRSNFDEKVNQLLERSGNFTRTDRVYIERFSRADKKLICTHEWVKDGVTALIGESENSGITEWAWSSGQILKNNIVFIPSTDQLPIEAEEERLRLKKRKVRSQILVPIQSNHRIIGQIGFDQIRGNKALRGIDQDWLRVLANILADAIAKVETEHDMNYLAYYDPLTGIPNRALFYRRLEQAIDLAGQTGKKMGVIFIDLDGFKEVNDTLGHDWGDQLLKRIGKRLTDCLGAADLVGRFGGDEFLIMVPQISDNLELEKTAEQVMSIFHRPMLVAEQELYISGSGGIAVYPKDGENVNGLIKNADLAMYAAKKSGKGRISYCSGVMKEAVQEKMTLTNSLHRALEGEELFLHYQPQVSATTHEITGFEALLRWNHPERGIISPEVFIPLAEQSGLISSIGEWVLKTACTQNKTWQNQGYKPVRMGVNLSVEQFRSSNLERIIRTCLEDTGLEPQYLELEITEGIAMKTSQYVIRQLFALKNLGVAISIDDFGTAFSSMSRLKDLPVDRIKIDRQFIWGIGENPRDEAVIAVMIHLARELGLEVTAEGVETAAQLSFLQTEDCDEIQGFYFSKPVSANAIKKDIYENHFSNIKNKSRCIETLAGGVLA</sequence>
<dbReference type="InterPro" id="IPR029016">
    <property type="entry name" value="GAF-like_dom_sf"/>
</dbReference>
<evidence type="ECO:0000313" key="5">
    <source>
        <dbReference type="Proteomes" id="UP000622405"/>
    </source>
</evidence>
<feature type="transmembrane region" description="Helical" evidence="1">
    <location>
        <begin position="182"/>
        <end position="203"/>
    </location>
</feature>
<name>A0ABR6YYV4_9FIRM</name>
<organism evidence="4 5">
    <name type="scientific">Acetobacterium malicum</name>
    <dbReference type="NCBI Taxonomy" id="52692"/>
    <lineage>
        <taxon>Bacteria</taxon>
        <taxon>Bacillati</taxon>
        <taxon>Bacillota</taxon>
        <taxon>Clostridia</taxon>
        <taxon>Eubacteriales</taxon>
        <taxon>Eubacteriaceae</taxon>
        <taxon>Acetobacterium</taxon>
    </lineage>
</organism>
<dbReference type="Gene3D" id="3.20.20.450">
    <property type="entry name" value="EAL domain"/>
    <property type="match status" value="1"/>
</dbReference>
<dbReference type="PROSITE" id="PS50883">
    <property type="entry name" value="EAL"/>
    <property type="match status" value="1"/>
</dbReference>
<proteinExistence type="predicted"/>
<keyword evidence="5" id="KW-1185">Reference proteome</keyword>
<feature type="domain" description="GGDEF" evidence="3">
    <location>
        <begin position="633"/>
        <end position="766"/>
    </location>
</feature>
<feature type="transmembrane region" description="Helical" evidence="1">
    <location>
        <begin position="363"/>
        <end position="382"/>
    </location>
</feature>
<dbReference type="Pfam" id="PF00563">
    <property type="entry name" value="EAL"/>
    <property type="match status" value="1"/>
</dbReference>
<feature type="transmembrane region" description="Helical" evidence="1">
    <location>
        <begin position="38"/>
        <end position="58"/>
    </location>
</feature>
<evidence type="ECO:0000259" key="3">
    <source>
        <dbReference type="PROSITE" id="PS50887"/>
    </source>
</evidence>
<keyword evidence="1" id="KW-1133">Transmembrane helix</keyword>
<dbReference type="SMART" id="SM00065">
    <property type="entry name" value="GAF"/>
    <property type="match status" value="1"/>
</dbReference>
<dbReference type="RefSeq" id="WP_186894584.1">
    <property type="nucleotide sequence ID" value="NZ_WJBE01000010.1"/>
</dbReference>
<dbReference type="SUPFAM" id="SSF141868">
    <property type="entry name" value="EAL domain-like"/>
    <property type="match status" value="1"/>
</dbReference>
<gene>
    <name evidence="4" type="ORF">GH811_12010</name>
</gene>
<reference evidence="4 5" key="1">
    <citation type="journal article" date="2020" name="mSystems">
        <title>Defining Genomic and Predicted Metabolic Features of the Acetobacterium Genus.</title>
        <authorList>
            <person name="Ross D.E."/>
            <person name="Marshall C.W."/>
            <person name="Gulliver D."/>
            <person name="May H.D."/>
            <person name="Norman R.S."/>
        </authorList>
    </citation>
    <scope>NUCLEOTIDE SEQUENCE [LARGE SCALE GENOMIC DNA]</scope>
    <source>
        <strain evidence="4 5">DSM 4132</strain>
    </source>
</reference>
<feature type="transmembrane region" description="Helical" evidence="1">
    <location>
        <begin position="6"/>
        <end position="26"/>
    </location>
</feature>
<dbReference type="InterPro" id="IPR031621">
    <property type="entry name" value="HisKA_7TM"/>
</dbReference>
<keyword evidence="1" id="KW-0812">Transmembrane</keyword>
<feature type="transmembrane region" description="Helical" evidence="1">
    <location>
        <begin position="102"/>
        <end position="121"/>
    </location>
</feature>
<feature type="transmembrane region" description="Helical" evidence="1">
    <location>
        <begin position="215"/>
        <end position="234"/>
    </location>
</feature>
<dbReference type="InterPro" id="IPR029787">
    <property type="entry name" value="Nucleotide_cyclase"/>
</dbReference>
<feature type="transmembrane region" description="Helical" evidence="1">
    <location>
        <begin position="145"/>
        <end position="170"/>
    </location>
</feature>
<dbReference type="CDD" id="cd01948">
    <property type="entry name" value="EAL"/>
    <property type="match status" value="1"/>
</dbReference>
<evidence type="ECO:0000313" key="4">
    <source>
        <dbReference type="EMBL" id="MBC3900343.1"/>
    </source>
</evidence>
<dbReference type="PANTHER" id="PTHR44757">
    <property type="entry name" value="DIGUANYLATE CYCLASE DGCP"/>
    <property type="match status" value="1"/>
</dbReference>
<comment type="caution">
    <text evidence="4">The sequence shown here is derived from an EMBL/GenBank/DDBJ whole genome shotgun (WGS) entry which is preliminary data.</text>
</comment>
<dbReference type="SUPFAM" id="SSF55073">
    <property type="entry name" value="Nucleotide cyclase"/>
    <property type="match status" value="1"/>
</dbReference>
<feature type="transmembrane region" description="Helical" evidence="1">
    <location>
        <begin position="260"/>
        <end position="278"/>
    </location>
</feature>
<dbReference type="InterPro" id="IPR052155">
    <property type="entry name" value="Biofilm_reg_signaling"/>
</dbReference>
<dbReference type="SUPFAM" id="SSF55781">
    <property type="entry name" value="GAF domain-like"/>
    <property type="match status" value="1"/>
</dbReference>